<accession>A0A165JMJ7</accession>
<evidence type="ECO:0000313" key="2">
    <source>
        <dbReference type="EMBL" id="KZV95066.1"/>
    </source>
</evidence>
<dbReference type="Proteomes" id="UP000077266">
    <property type="component" value="Unassembled WGS sequence"/>
</dbReference>
<feature type="compositionally biased region" description="Basic and acidic residues" evidence="1">
    <location>
        <begin position="233"/>
        <end position="250"/>
    </location>
</feature>
<dbReference type="InParanoid" id="A0A165JMJ7"/>
<organism evidence="2 3">
    <name type="scientific">Exidia glandulosa HHB12029</name>
    <dbReference type="NCBI Taxonomy" id="1314781"/>
    <lineage>
        <taxon>Eukaryota</taxon>
        <taxon>Fungi</taxon>
        <taxon>Dikarya</taxon>
        <taxon>Basidiomycota</taxon>
        <taxon>Agaricomycotina</taxon>
        <taxon>Agaricomycetes</taxon>
        <taxon>Auriculariales</taxon>
        <taxon>Exidiaceae</taxon>
        <taxon>Exidia</taxon>
    </lineage>
</organism>
<protein>
    <submittedName>
        <fullName evidence="2">Uncharacterized protein</fullName>
    </submittedName>
</protein>
<dbReference type="AlphaFoldDB" id="A0A165JMJ7"/>
<sequence>MATMNVRELPTVFDWPQDSGKKDDDGFGQFVVIALDRAASVDTLEDDAVVEEALKLPNNRYLAMVMADAAIFREAADGEFRLGFQFYLDDDMTARQQRKWDAHPETAPQAERFPLLANHIRPAVFDDDESSDSESSVSRHDPIKDALLKVYEKTAIAAHQVEIWLDIEAECRLSDLLVPPHLFTESLIELHKIRKRWEERSVAEVLAKRPQTDAWIKSVQPGLDEDLPNRSIESVHERGDGSDDAVESHGDVASPVIPIDQAPDSEDVLPSRHGIHSPADVKAEPATTSPPPKCRTISFGAVVSATVRFWRRMGDSFLRRPSGTR</sequence>
<keyword evidence="3" id="KW-1185">Reference proteome</keyword>
<dbReference type="EMBL" id="KV425963">
    <property type="protein sequence ID" value="KZV95066.1"/>
    <property type="molecule type" value="Genomic_DNA"/>
</dbReference>
<feature type="region of interest" description="Disordered" evidence="1">
    <location>
        <begin position="225"/>
        <end position="293"/>
    </location>
</feature>
<gene>
    <name evidence="2" type="ORF">EXIGLDRAFT_748307</name>
</gene>
<reference evidence="2 3" key="1">
    <citation type="journal article" date="2016" name="Mol. Biol. Evol.">
        <title>Comparative Genomics of Early-Diverging Mushroom-Forming Fungi Provides Insights into the Origins of Lignocellulose Decay Capabilities.</title>
        <authorList>
            <person name="Nagy L.G."/>
            <person name="Riley R."/>
            <person name="Tritt A."/>
            <person name="Adam C."/>
            <person name="Daum C."/>
            <person name="Floudas D."/>
            <person name="Sun H."/>
            <person name="Yadav J.S."/>
            <person name="Pangilinan J."/>
            <person name="Larsson K.H."/>
            <person name="Matsuura K."/>
            <person name="Barry K."/>
            <person name="Labutti K."/>
            <person name="Kuo R."/>
            <person name="Ohm R.A."/>
            <person name="Bhattacharya S.S."/>
            <person name="Shirouzu T."/>
            <person name="Yoshinaga Y."/>
            <person name="Martin F.M."/>
            <person name="Grigoriev I.V."/>
            <person name="Hibbett D.S."/>
        </authorList>
    </citation>
    <scope>NUCLEOTIDE SEQUENCE [LARGE SCALE GENOMIC DNA]</scope>
    <source>
        <strain evidence="2 3">HHB12029</strain>
    </source>
</reference>
<name>A0A165JMJ7_EXIGL</name>
<dbReference type="OrthoDB" id="3053346at2759"/>
<evidence type="ECO:0000256" key="1">
    <source>
        <dbReference type="SAM" id="MobiDB-lite"/>
    </source>
</evidence>
<proteinExistence type="predicted"/>
<evidence type="ECO:0000313" key="3">
    <source>
        <dbReference type="Proteomes" id="UP000077266"/>
    </source>
</evidence>